<gene>
    <name evidence="1" type="ORF">NE237_027174</name>
</gene>
<sequence>MGSSWALVLPSKRRLQNLMRQKKLCRRLWQSECSEMKIEVGTGSNEIEGAKKKLNDLCGKKKWCPPTIGNGSAQIFPGRVLEKLLLPTYCMGSGQSNGGFSRLIQ</sequence>
<accession>A0A9Q0JSY0</accession>
<name>A0A9Q0JSY0_9MAGN</name>
<protein>
    <submittedName>
        <fullName evidence="1">Uncharacterized protein</fullName>
    </submittedName>
</protein>
<evidence type="ECO:0000313" key="2">
    <source>
        <dbReference type="Proteomes" id="UP001141806"/>
    </source>
</evidence>
<dbReference type="AlphaFoldDB" id="A0A9Q0JSY0"/>
<proteinExistence type="predicted"/>
<evidence type="ECO:0000313" key="1">
    <source>
        <dbReference type="EMBL" id="KAJ4950342.1"/>
    </source>
</evidence>
<keyword evidence="2" id="KW-1185">Reference proteome</keyword>
<reference evidence="1" key="1">
    <citation type="journal article" date="2023" name="Plant J.">
        <title>The genome of the king protea, Protea cynaroides.</title>
        <authorList>
            <person name="Chang J."/>
            <person name="Duong T.A."/>
            <person name="Schoeman C."/>
            <person name="Ma X."/>
            <person name="Roodt D."/>
            <person name="Barker N."/>
            <person name="Li Z."/>
            <person name="Van de Peer Y."/>
            <person name="Mizrachi E."/>
        </authorList>
    </citation>
    <scope>NUCLEOTIDE SEQUENCE</scope>
    <source>
        <tissue evidence="1">Young leaves</tissue>
    </source>
</reference>
<dbReference type="EMBL" id="JAMYWD010000012">
    <property type="protein sequence ID" value="KAJ4950342.1"/>
    <property type="molecule type" value="Genomic_DNA"/>
</dbReference>
<dbReference type="Proteomes" id="UP001141806">
    <property type="component" value="Unassembled WGS sequence"/>
</dbReference>
<organism evidence="1 2">
    <name type="scientific">Protea cynaroides</name>
    <dbReference type="NCBI Taxonomy" id="273540"/>
    <lineage>
        <taxon>Eukaryota</taxon>
        <taxon>Viridiplantae</taxon>
        <taxon>Streptophyta</taxon>
        <taxon>Embryophyta</taxon>
        <taxon>Tracheophyta</taxon>
        <taxon>Spermatophyta</taxon>
        <taxon>Magnoliopsida</taxon>
        <taxon>Proteales</taxon>
        <taxon>Proteaceae</taxon>
        <taxon>Protea</taxon>
    </lineage>
</organism>
<comment type="caution">
    <text evidence="1">The sequence shown here is derived from an EMBL/GenBank/DDBJ whole genome shotgun (WGS) entry which is preliminary data.</text>
</comment>